<dbReference type="AlphaFoldDB" id="A0A0D0CUT0"/>
<reference evidence="3 4" key="1">
    <citation type="submission" date="2014-04" db="EMBL/GenBank/DDBJ databases">
        <title>Evolutionary Origins and Diversification of the Mycorrhizal Mutualists.</title>
        <authorList>
            <consortium name="DOE Joint Genome Institute"/>
            <consortium name="Mycorrhizal Genomics Consortium"/>
            <person name="Kohler A."/>
            <person name="Kuo A."/>
            <person name="Nagy L.G."/>
            <person name="Floudas D."/>
            <person name="Copeland A."/>
            <person name="Barry K.W."/>
            <person name="Cichocki N."/>
            <person name="Veneault-Fourrey C."/>
            <person name="LaButti K."/>
            <person name="Lindquist E.A."/>
            <person name="Lipzen A."/>
            <person name="Lundell T."/>
            <person name="Morin E."/>
            <person name="Murat C."/>
            <person name="Riley R."/>
            <person name="Ohm R."/>
            <person name="Sun H."/>
            <person name="Tunlid A."/>
            <person name="Henrissat B."/>
            <person name="Grigoriev I.V."/>
            <person name="Hibbett D.S."/>
            <person name="Martin F."/>
        </authorList>
    </citation>
    <scope>NUCLEOTIDE SEQUENCE [LARGE SCALE GENOMIC DNA]</scope>
    <source>
        <strain evidence="3 4">FD-317 M1</strain>
    </source>
</reference>
<gene>
    <name evidence="3" type="ORF">GYMLUDRAFT_245286</name>
</gene>
<dbReference type="OrthoDB" id="412788at2759"/>
<dbReference type="InterPro" id="IPR044053">
    <property type="entry name" value="AsaB-like"/>
</dbReference>
<dbReference type="EMBL" id="KN834779">
    <property type="protein sequence ID" value="KIK59618.1"/>
    <property type="molecule type" value="Genomic_DNA"/>
</dbReference>
<dbReference type="PANTHER" id="PTHR34598:SF3">
    <property type="entry name" value="OXIDOREDUCTASE AN1597"/>
    <property type="match status" value="1"/>
</dbReference>
<dbReference type="HOGENOM" id="CLU_042688_1_1_1"/>
<evidence type="ECO:0008006" key="5">
    <source>
        <dbReference type="Google" id="ProtNLM"/>
    </source>
</evidence>
<dbReference type="Proteomes" id="UP000053593">
    <property type="component" value="Unassembled WGS sequence"/>
</dbReference>
<dbReference type="GO" id="GO:0016491">
    <property type="term" value="F:oxidoreductase activity"/>
    <property type="evidence" value="ECO:0007669"/>
    <property type="project" value="InterPro"/>
</dbReference>
<evidence type="ECO:0000256" key="2">
    <source>
        <dbReference type="SAM" id="MobiDB-lite"/>
    </source>
</evidence>
<sequence>MPSATLDTVPGDLFFFSPPADGSEPYNRVNDDPTSTLPLSNWTPEKHTLQIENIRGKEDAFTLDEAGFQYFKHTAKHTAFTNDEEIKAEYYPESEELIKELTGASKVILFDHTIRRRGPVDMVGKRQPSREVHVDQTTSSAMARVHLHCSPSEAPEFLKRRFQIINLWRSISHPAFDMPLALCDYRTVAKNDLVAVARIMRHRRGETYRVKYNPQHRWKYLRGMTPEEFVLIKVFDSTQDKDVSIYTPHTAFEDPTTPEGSPARVSIELRALVFYD</sequence>
<comment type="similarity">
    <text evidence="1">Belongs to the asaB hydroxylase/desaturase family.</text>
</comment>
<evidence type="ECO:0000313" key="3">
    <source>
        <dbReference type="EMBL" id="KIK59618.1"/>
    </source>
</evidence>
<organism evidence="3 4">
    <name type="scientific">Collybiopsis luxurians FD-317 M1</name>
    <dbReference type="NCBI Taxonomy" id="944289"/>
    <lineage>
        <taxon>Eukaryota</taxon>
        <taxon>Fungi</taxon>
        <taxon>Dikarya</taxon>
        <taxon>Basidiomycota</taxon>
        <taxon>Agaricomycotina</taxon>
        <taxon>Agaricomycetes</taxon>
        <taxon>Agaricomycetidae</taxon>
        <taxon>Agaricales</taxon>
        <taxon>Marasmiineae</taxon>
        <taxon>Omphalotaceae</taxon>
        <taxon>Collybiopsis</taxon>
        <taxon>Collybiopsis luxurians</taxon>
    </lineage>
</organism>
<name>A0A0D0CUT0_9AGAR</name>
<evidence type="ECO:0000313" key="4">
    <source>
        <dbReference type="Proteomes" id="UP000053593"/>
    </source>
</evidence>
<keyword evidence="4" id="KW-1185">Reference proteome</keyword>
<dbReference type="NCBIfam" id="NF041278">
    <property type="entry name" value="CmcJ_NvfI_EfuI"/>
    <property type="match status" value="1"/>
</dbReference>
<protein>
    <recommendedName>
        <fullName evidence="5">Methyltransferase</fullName>
    </recommendedName>
</protein>
<evidence type="ECO:0000256" key="1">
    <source>
        <dbReference type="ARBA" id="ARBA00023604"/>
    </source>
</evidence>
<feature type="region of interest" description="Disordered" evidence="2">
    <location>
        <begin position="18"/>
        <end position="38"/>
    </location>
</feature>
<accession>A0A0D0CUT0</accession>
<proteinExistence type="inferred from homology"/>
<dbReference type="PANTHER" id="PTHR34598">
    <property type="entry name" value="BLL6449 PROTEIN"/>
    <property type="match status" value="1"/>
</dbReference>